<dbReference type="SUPFAM" id="SSF57756">
    <property type="entry name" value="Retrovirus zinc finger-like domains"/>
    <property type="match status" value="1"/>
</dbReference>
<name>A0ABQ7WTB5_SOLTU</name>
<feature type="compositionally biased region" description="Basic residues" evidence="1">
    <location>
        <begin position="184"/>
        <end position="199"/>
    </location>
</feature>
<keyword evidence="3" id="KW-1185">Reference proteome</keyword>
<organism evidence="2 3">
    <name type="scientific">Solanum tuberosum</name>
    <name type="common">Potato</name>
    <dbReference type="NCBI Taxonomy" id="4113"/>
    <lineage>
        <taxon>Eukaryota</taxon>
        <taxon>Viridiplantae</taxon>
        <taxon>Streptophyta</taxon>
        <taxon>Embryophyta</taxon>
        <taxon>Tracheophyta</taxon>
        <taxon>Spermatophyta</taxon>
        <taxon>Magnoliopsida</taxon>
        <taxon>eudicotyledons</taxon>
        <taxon>Gunneridae</taxon>
        <taxon>Pentapetalae</taxon>
        <taxon>asterids</taxon>
        <taxon>lamiids</taxon>
        <taxon>Solanales</taxon>
        <taxon>Solanaceae</taxon>
        <taxon>Solanoideae</taxon>
        <taxon>Solaneae</taxon>
        <taxon>Solanum</taxon>
    </lineage>
</organism>
<comment type="caution">
    <text evidence="2">The sequence shown here is derived from an EMBL/GenBank/DDBJ whole genome shotgun (WGS) entry which is preliminary data.</text>
</comment>
<accession>A0ABQ7WTB5</accession>
<feature type="compositionally biased region" description="Basic residues" evidence="1">
    <location>
        <begin position="160"/>
        <end position="169"/>
    </location>
</feature>
<protein>
    <recommendedName>
        <fullName evidence="4">CCHC-type domain-containing protein</fullName>
    </recommendedName>
</protein>
<dbReference type="EMBL" id="JAIVGD010000001">
    <property type="protein sequence ID" value="KAH0783981.1"/>
    <property type="molecule type" value="Genomic_DNA"/>
</dbReference>
<dbReference type="InterPro" id="IPR036875">
    <property type="entry name" value="Znf_CCHC_sf"/>
</dbReference>
<evidence type="ECO:0000256" key="1">
    <source>
        <dbReference type="SAM" id="MobiDB-lite"/>
    </source>
</evidence>
<feature type="region of interest" description="Disordered" evidence="1">
    <location>
        <begin position="156"/>
        <end position="220"/>
    </location>
</feature>
<sequence length="220" mass="24288">MSHFNPLSSILNQSKLEEFPIKPADATDEEIKAYEKWVKADEMARCYILASISNVLQHQHQSMKLLTICSNLSKRCSKSKILEILGSAIDKESQVEMNLQTLPESFQQFLLNYNMNKMDLSLAKLLNELTAAESIIKQQPPPSVAYMVGKHVASLSKPAKSQKKKKKSCKVVSPGGATGGVAKPKGKCYHCKQPGQHKRQCPDYPAKMKNKGVSGNAAAK</sequence>
<dbReference type="Proteomes" id="UP000826656">
    <property type="component" value="Unassembled WGS sequence"/>
</dbReference>
<evidence type="ECO:0008006" key="4">
    <source>
        <dbReference type="Google" id="ProtNLM"/>
    </source>
</evidence>
<gene>
    <name evidence="2" type="ORF">KY290_003579</name>
</gene>
<reference evidence="2 3" key="1">
    <citation type="journal article" date="2021" name="bioRxiv">
        <title>Chromosome-scale and haplotype-resolved genome assembly of a tetraploid potato cultivar.</title>
        <authorList>
            <person name="Sun H."/>
            <person name="Jiao W.-B."/>
            <person name="Krause K."/>
            <person name="Campoy J.A."/>
            <person name="Goel M."/>
            <person name="Folz-Donahue K."/>
            <person name="Kukat C."/>
            <person name="Huettel B."/>
            <person name="Schneeberger K."/>
        </authorList>
    </citation>
    <scope>NUCLEOTIDE SEQUENCE [LARGE SCALE GENOMIC DNA]</scope>
    <source>
        <strain evidence="2">SolTubOtavaFocal</strain>
        <tissue evidence="2">Leaves</tissue>
    </source>
</reference>
<evidence type="ECO:0000313" key="2">
    <source>
        <dbReference type="EMBL" id="KAH0783981.1"/>
    </source>
</evidence>
<proteinExistence type="predicted"/>
<evidence type="ECO:0000313" key="3">
    <source>
        <dbReference type="Proteomes" id="UP000826656"/>
    </source>
</evidence>